<evidence type="ECO:0000313" key="2">
    <source>
        <dbReference type="Proteomes" id="UP000094112"/>
    </source>
</evidence>
<dbReference type="EMBL" id="KV454212">
    <property type="protein sequence ID" value="ODQ57990.1"/>
    <property type="molecule type" value="Genomic_DNA"/>
</dbReference>
<reference evidence="1 2" key="1">
    <citation type="journal article" date="2016" name="Proc. Natl. Acad. Sci. U.S.A.">
        <title>Comparative genomics of biotechnologically important yeasts.</title>
        <authorList>
            <person name="Riley R."/>
            <person name="Haridas S."/>
            <person name="Wolfe K.H."/>
            <person name="Lopes M.R."/>
            <person name="Hittinger C.T."/>
            <person name="Goeker M."/>
            <person name="Salamov A.A."/>
            <person name="Wisecaver J.H."/>
            <person name="Long T.M."/>
            <person name="Calvey C.H."/>
            <person name="Aerts A.L."/>
            <person name="Barry K.W."/>
            <person name="Choi C."/>
            <person name="Clum A."/>
            <person name="Coughlan A.Y."/>
            <person name="Deshpande S."/>
            <person name="Douglass A.P."/>
            <person name="Hanson S.J."/>
            <person name="Klenk H.-P."/>
            <person name="LaButti K.M."/>
            <person name="Lapidus A."/>
            <person name="Lindquist E.A."/>
            <person name="Lipzen A.M."/>
            <person name="Meier-Kolthoff J.P."/>
            <person name="Ohm R.A."/>
            <person name="Otillar R.P."/>
            <person name="Pangilinan J.L."/>
            <person name="Peng Y."/>
            <person name="Rokas A."/>
            <person name="Rosa C.A."/>
            <person name="Scheuner C."/>
            <person name="Sibirny A.A."/>
            <person name="Slot J.C."/>
            <person name="Stielow J.B."/>
            <person name="Sun H."/>
            <person name="Kurtzman C.P."/>
            <person name="Blackwell M."/>
            <person name="Grigoriev I.V."/>
            <person name="Jeffries T.W."/>
        </authorList>
    </citation>
    <scope>NUCLEOTIDE SEQUENCE [LARGE SCALE GENOMIC DNA]</scope>
    <source>
        <strain evidence="2">ATCC 58044 / CBS 1984 / NCYC 433 / NRRL Y-366-8</strain>
    </source>
</reference>
<dbReference type="AlphaFoldDB" id="A0A1E3NYC3"/>
<evidence type="ECO:0008006" key="3">
    <source>
        <dbReference type="Google" id="ProtNLM"/>
    </source>
</evidence>
<gene>
    <name evidence="1" type="ORF">WICANDRAFT_64138</name>
</gene>
<sequence>MFINRGEEFSKLDKEFSQIIKNTKLKVVSLPETNRSILLLPAVVYPDRVTNKYLIEADSFKEFFDLNGDELHRLQNTNNYRDDVFLKVYDIREIFEYYFRNIEHIAEMDPLITSDEAYHRKVISQFTREVNINKFIRSHNASCSRGEDKINCPDMLSYGAIIRENTFYGFYICFQYIKVHERLSRSDIPNITHEVEKLHKVGITHGKLMENISVNEDGTVTFFDFASAHRLDEGTSKLEKHSDVCNDFLSILRLSGHLEKSKDGFIKNPATRLP</sequence>
<protein>
    <recommendedName>
        <fullName evidence="3">Protein kinase domain-containing protein</fullName>
    </recommendedName>
</protein>
<dbReference type="Proteomes" id="UP000094112">
    <property type="component" value="Unassembled WGS sequence"/>
</dbReference>
<dbReference type="InterPro" id="IPR011009">
    <property type="entry name" value="Kinase-like_dom_sf"/>
</dbReference>
<dbReference type="GeneID" id="30200920"/>
<keyword evidence="2" id="KW-1185">Reference proteome</keyword>
<name>A0A1E3NYC3_WICAA</name>
<dbReference type="SUPFAM" id="SSF56112">
    <property type="entry name" value="Protein kinase-like (PK-like)"/>
    <property type="match status" value="1"/>
</dbReference>
<proteinExistence type="predicted"/>
<accession>A0A1E3NYC3</accession>
<organism evidence="1 2">
    <name type="scientific">Wickerhamomyces anomalus (strain ATCC 58044 / CBS 1984 / NCYC 433 / NRRL Y-366-8)</name>
    <name type="common">Yeast</name>
    <name type="synonym">Hansenula anomala</name>
    <dbReference type="NCBI Taxonomy" id="683960"/>
    <lineage>
        <taxon>Eukaryota</taxon>
        <taxon>Fungi</taxon>
        <taxon>Dikarya</taxon>
        <taxon>Ascomycota</taxon>
        <taxon>Saccharomycotina</taxon>
        <taxon>Saccharomycetes</taxon>
        <taxon>Phaffomycetales</taxon>
        <taxon>Wickerhamomycetaceae</taxon>
        <taxon>Wickerhamomyces</taxon>
    </lineage>
</organism>
<dbReference type="RefSeq" id="XP_019037197.1">
    <property type="nucleotide sequence ID" value="XM_019183674.1"/>
</dbReference>
<evidence type="ECO:0000313" key="1">
    <source>
        <dbReference type="EMBL" id="ODQ57990.1"/>
    </source>
</evidence>